<keyword evidence="5" id="KW-0653">Protein transport</keyword>
<comment type="caution">
    <text evidence="10">The sequence shown here is derived from an EMBL/GenBank/DDBJ whole genome shotgun (WGS) entry which is preliminary data.</text>
</comment>
<dbReference type="InterPro" id="IPR033468">
    <property type="entry name" value="Metaxin_GST"/>
</dbReference>
<dbReference type="Pfam" id="PF10568">
    <property type="entry name" value="Tom37"/>
    <property type="match status" value="1"/>
</dbReference>
<dbReference type="InterPro" id="IPR050931">
    <property type="entry name" value="Mito_Protein_Transport_Metaxin"/>
</dbReference>
<dbReference type="GO" id="GO:0007005">
    <property type="term" value="P:mitochondrion organization"/>
    <property type="evidence" value="ECO:0007669"/>
    <property type="project" value="TreeGrafter"/>
</dbReference>
<dbReference type="STRING" id="307972.A0A2G8LPK1"/>
<evidence type="ECO:0000313" key="10">
    <source>
        <dbReference type="EMBL" id="PIK62175.1"/>
    </source>
</evidence>
<evidence type="ECO:0000256" key="2">
    <source>
        <dbReference type="ARBA" id="ARBA00009170"/>
    </source>
</evidence>
<evidence type="ECO:0000259" key="9">
    <source>
        <dbReference type="Pfam" id="PF17171"/>
    </source>
</evidence>
<gene>
    <name evidence="10" type="ORF">BSL78_00897</name>
</gene>
<keyword evidence="6" id="KW-0496">Mitochondrion</keyword>
<keyword evidence="3" id="KW-0813">Transport</keyword>
<dbReference type="Proteomes" id="UP000230750">
    <property type="component" value="Unassembled WGS sequence"/>
</dbReference>
<evidence type="ECO:0000256" key="5">
    <source>
        <dbReference type="ARBA" id="ARBA00022927"/>
    </source>
</evidence>
<evidence type="ECO:0000256" key="7">
    <source>
        <dbReference type="ARBA" id="ARBA00023136"/>
    </source>
</evidence>
<dbReference type="PANTHER" id="PTHR12289">
    <property type="entry name" value="METAXIN RELATED"/>
    <property type="match status" value="1"/>
</dbReference>
<comment type="subcellular location">
    <subcellularLocation>
        <location evidence="1">Mitochondrion outer membrane</location>
    </subcellularLocation>
</comment>
<dbReference type="InterPro" id="IPR019564">
    <property type="entry name" value="Sam37/metaxin_N"/>
</dbReference>
<keyword evidence="7" id="KW-0472">Membrane</keyword>
<evidence type="ECO:0000256" key="6">
    <source>
        <dbReference type="ARBA" id="ARBA00023128"/>
    </source>
</evidence>
<dbReference type="AlphaFoldDB" id="A0A2G8LPK1"/>
<reference evidence="10 11" key="1">
    <citation type="journal article" date="2017" name="PLoS Biol.">
        <title>The sea cucumber genome provides insights into morphological evolution and visceral regeneration.</title>
        <authorList>
            <person name="Zhang X."/>
            <person name="Sun L."/>
            <person name="Yuan J."/>
            <person name="Sun Y."/>
            <person name="Gao Y."/>
            <person name="Zhang L."/>
            <person name="Li S."/>
            <person name="Dai H."/>
            <person name="Hamel J.F."/>
            <person name="Liu C."/>
            <person name="Yu Y."/>
            <person name="Liu S."/>
            <person name="Lin W."/>
            <person name="Guo K."/>
            <person name="Jin S."/>
            <person name="Xu P."/>
            <person name="Storey K.B."/>
            <person name="Huan P."/>
            <person name="Zhang T."/>
            <person name="Zhou Y."/>
            <person name="Zhang J."/>
            <person name="Lin C."/>
            <person name="Li X."/>
            <person name="Xing L."/>
            <person name="Huo D."/>
            <person name="Sun M."/>
            <person name="Wang L."/>
            <person name="Mercier A."/>
            <person name="Li F."/>
            <person name="Yang H."/>
            <person name="Xiang J."/>
        </authorList>
    </citation>
    <scope>NUCLEOTIDE SEQUENCE [LARGE SCALE GENOMIC DNA]</scope>
    <source>
        <strain evidence="10">Shaxun</strain>
        <tissue evidence="10">Muscle</tissue>
    </source>
</reference>
<evidence type="ECO:0000259" key="8">
    <source>
        <dbReference type="Pfam" id="PF10568"/>
    </source>
</evidence>
<evidence type="ECO:0000313" key="11">
    <source>
        <dbReference type="Proteomes" id="UP000230750"/>
    </source>
</evidence>
<accession>A0A2G8LPK1</accession>
<dbReference type="InterPro" id="IPR036282">
    <property type="entry name" value="Glutathione-S-Trfase_C_sf"/>
</dbReference>
<keyword evidence="11" id="KW-1185">Reference proteome</keyword>
<keyword evidence="4" id="KW-1000">Mitochondrion outer membrane</keyword>
<evidence type="ECO:0000256" key="4">
    <source>
        <dbReference type="ARBA" id="ARBA00022787"/>
    </source>
</evidence>
<dbReference type="Pfam" id="PF17171">
    <property type="entry name" value="GST_C_6"/>
    <property type="match status" value="1"/>
</dbReference>
<evidence type="ECO:0000256" key="1">
    <source>
        <dbReference type="ARBA" id="ARBA00004294"/>
    </source>
</evidence>
<sequence>MNPGMNPVMNPGMDPGMYPWDESWDESWDEPGLNPGMNPVMNPGIASALYPIFRANEKVFKDSDEEVIKYLKEKNFNADAGLTDQERADVLAYAALMEERLQPALLYLWWVDAKNHVEFSRPWYARAFHFPFNYFLPGRIHRAAEERLESTRGGNHILPEELRSKVFKDAKDCLDLLSEKLNEQQFFFGDSPSSLDALVFSYLAPILRVPFPNNELKDHVKQSENLWMYCSRILQRYFPATSEDAAEQKRNETMRDTPNSLDDDPHKVRNIVLSVAVALCALVGYGLMSGLVQLEVVGHEGEEDDSEDGMAE</sequence>
<name>A0A2G8LPK1_STIJA</name>
<dbReference type="SUPFAM" id="SSF47616">
    <property type="entry name" value="GST C-terminal domain-like"/>
    <property type="match status" value="1"/>
</dbReference>
<dbReference type="Gene3D" id="1.20.1050.10">
    <property type="match status" value="1"/>
</dbReference>
<dbReference type="GO" id="GO:0015031">
    <property type="term" value="P:protein transport"/>
    <property type="evidence" value="ECO:0007669"/>
    <property type="project" value="UniProtKB-KW"/>
</dbReference>
<dbReference type="EMBL" id="MRZV01000017">
    <property type="protein sequence ID" value="PIK62175.1"/>
    <property type="molecule type" value="Genomic_DNA"/>
</dbReference>
<dbReference type="PANTHER" id="PTHR12289:SF41">
    <property type="entry name" value="FAILED AXON CONNECTIONS-RELATED"/>
    <property type="match status" value="1"/>
</dbReference>
<dbReference type="CDD" id="cd03212">
    <property type="entry name" value="GST_C_Metaxin1_3"/>
    <property type="match status" value="1"/>
</dbReference>
<feature type="domain" description="Metaxin glutathione S-transferase" evidence="9">
    <location>
        <begin position="170"/>
        <end position="233"/>
    </location>
</feature>
<organism evidence="10 11">
    <name type="scientific">Stichopus japonicus</name>
    <name type="common">Sea cucumber</name>
    <dbReference type="NCBI Taxonomy" id="307972"/>
    <lineage>
        <taxon>Eukaryota</taxon>
        <taxon>Metazoa</taxon>
        <taxon>Echinodermata</taxon>
        <taxon>Eleutherozoa</taxon>
        <taxon>Echinozoa</taxon>
        <taxon>Holothuroidea</taxon>
        <taxon>Aspidochirotacea</taxon>
        <taxon>Aspidochirotida</taxon>
        <taxon>Stichopodidae</taxon>
        <taxon>Apostichopus</taxon>
    </lineage>
</organism>
<dbReference type="OrthoDB" id="5835136at2759"/>
<proteinExistence type="inferred from homology"/>
<dbReference type="GO" id="GO:0001401">
    <property type="term" value="C:SAM complex"/>
    <property type="evidence" value="ECO:0007669"/>
    <property type="project" value="InterPro"/>
</dbReference>
<protein>
    <submittedName>
        <fullName evidence="10">Putative metaxin-1</fullName>
    </submittedName>
</protein>
<feature type="domain" description="Mitochondrial outer membrane transport complex Sam37/metaxin N-terminal" evidence="8">
    <location>
        <begin position="49"/>
        <end position="140"/>
    </location>
</feature>
<evidence type="ECO:0000256" key="3">
    <source>
        <dbReference type="ARBA" id="ARBA00022448"/>
    </source>
</evidence>
<comment type="similarity">
    <text evidence="2">Belongs to the metaxin family.</text>
</comment>